<evidence type="ECO:0000313" key="1">
    <source>
        <dbReference type="EMBL" id="UYG95150.1"/>
    </source>
</evidence>
<sequence length="183" mass="20652">MRNPFEAIKETIKNFADNEPKPPLHVGEVMDLWTLYTAFHEAHSLYYIALNMTTDPELLHTIRTAIEGSREDTKMIEDFLLKEGVPLPLTNAEKPLSNPDSVPEGVKLTDDEIANLISVKVAASITFCAQAMIKTVRTDVGMMLFSVQVHLMEFASPLKNLMRERGWLRIPPSYMPPGTPERN</sequence>
<protein>
    <submittedName>
        <fullName evidence="1">DUF3231 family protein</fullName>
    </submittedName>
</protein>
<dbReference type="Gene3D" id="1.20.1260.10">
    <property type="match status" value="1"/>
</dbReference>
<organism evidence="1 2">
    <name type="scientific">Cytobacillus firmus</name>
    <name type="common">Bacillus firmus</name>
    <dbReference type="NCBI Taxonomy" id="1399"/>
    <lineage>
        <taxon>Bacteria</taxon>
        <taxon>Bacillati</taxon>
        <taxon>Bacillota</taxon>
        <taxon>Bacilli</taxon>
        <taxon>Bacillales</taxon>
        <taxon>Bacillaceae</taxon>
        <taxon>Cytobacillus</taxon>
    </lineage>
</organism>
<dbReference type="InterPro" id="IPR021617">
    <property type="entry name" value="DUF3231"/>
</dbReference>
<name>A0AA46SJ19_CYTFI</name>
<dbReference type="RefSeq" id="WP_258750713.1">
    <property type="nucleotide sequence ID" value="NZ_CP107027.1"/>
</dbReference>
<proteinExistence type="predicted"/>
<dbReference type="InterPro" id="IPR012347">
    <property type="entry name" value="Ferritin-like"/>
</dbReference>
<reference evidence="1" key="1">
    <citation type="submission" date="2022-10" db="EMBL/GenBank/DDBJ databases">
        <title>Mechanism of multi-heavy metal repair in Cytobacillus Firmus M7.</title>
        <authorList>
            <person name="Li X."/>
            <person name="Yu C."/>
        </authorList>
    </citation>
    <scope>NUCLEOTIDE SEQUENCE</scope>
    <source>
        <strain evidence="1">M7</strain>
    </source>
</reference>
<gene>
    <name evidence="1" type="ORF">OD459_23685</name>
</gene>
<dbReference type="Pfam" id="PF11553">
    <property type="entry name" value="DUF3231"/>
    <property type="match status" value="1"/>
</dbReference>
<dbReference type="EMBL" id="CP107027">
    <property type="protein sequence ID" value="UYG95150.1"/>
    <property type="molecule type" value="Genomic_DNA"/>
</dbReference>
<accession>A0AA46SJ19</accession>
<dbReference type="AlphaFoldDB" id="A0AA46SJ19"/>
<dbReference type="Proteomes" id="UP001163104">
    <property type="component" value="Chromosome"/>
</dbReference>
<evidence type="ECO:0000313" key="2">
    <source>
        <dbReference type="Proteomes" id="UP001163104"/>
    </source>
</evidence>